<evidence type="ECO:0000313" key="9">
    <source>
        <dbReference type="Proteomes" id="UP000218627"/>
    </source>
</evidence>
<dbReference type="EC" id="2.5.1.145" evidence="7"/>
<dbReference type="PANTHER" id="PTHR30589:SF0">
    <property type="entry name" value="PHOSPHATIDYLGLYCEROL--PROLIPOPROTEIN DIACYLGLYCERYL TRANSFERASE"/>
    <property type="match status" value="1"/>
</dbReference>
<evidence type="ECO:0000313" key="8">
    <source>
        <dbReference type="EMBL" id="SNZ14119.1"/>
    </source>
</evidence>
<feature type="binding site" evidence="7">
    <location>
        <position position="129"/>
    </location>
    <ligand>
        <name>a 1,2-diacyl-sn-glycero-3-phospho-(1'-sn-glycerol)</name>
        <dbReference type="ChEBI" id="CHEBI:64716"/>
    </ligand>
</feature>
<evidence type="ECO:0000256" key="6">
    <source>
        <dbReference type="ARBA" id="ARBA00023136"/>
    </source>
</evidence>
<keyword evidence="8" id="KW-0449">Lipoprotein</keyword>
<evidence type="ECO:0000256" key="4">
    <source>
        <dbReference type="ARBA" id="ARBA00022692"/>
    </source>
</evidence>
<feature type="transmembrane region" description="Helical" evidence="7">
    <location>
        <begin position="207"/>
        <end position="224"/>
    </location>
</feature>
<comment type="catalytic activity">
    <reaction evidence="7">
        <text>L-cysteinyl-[prolipoprotein] + a 1,2-diacyl-sn-glycero-3-phospho-(1'-sn-glycerol) = an S-1,2-diacyl-sn-glyceryl-L-cysteinyl-[prolipoprotein] + sn-glycerol 1-phosphate + H(+)</text>
        <dbReference type="Rhea" id="RHEA:56712"/>
        <dbReference type="Rhea" id="RHEA-COMP:14679"/>
        <dbReference type="Rhea" id="RHEA-COMP:14680"/>
        <dbReference type="ChEBI" id="CHEBI:15378"/>
        <dbReference type="ChEBI" id="CHEBI:29950"/>
        <dbReference type="ChEBI" id="CHEBI:57685"/>
        <dbReference type="ChEBI" id="CHEBI:64716"/>
        <dbReference type="ChEBI" id="CHEBI:140658"/>
        <dbReference type="EC" id="2.5.1.145"/>
    </reaction>
</comment>
<keyword evidence="3 7" id="KW-0808">Transferase</keyword>
<dbReference type="InterPro" id="IPR001640">
    <property type="entry name" value="Lgt"/>
</dbReference>
<organism evidence="8 9">
    <name type="scientific">Hydrogenobacter hydrogenophilus</name>
    <dbReference type="NCBI Taxonomy" id="35835"/>
    <lineage>
        <taxon>Bacteria</taxon>
        <taxon>Pseudomonadati</taxon>
        <taxon>Aquificota</taxon>
        <taxon>Aquificia</taxon>
        <taxon>Aquificales</taxon>
        <taxon>Aquificaceae</taxon>
        <taxon>Hydrogenobacter</taxon>
    </lineage>
</organism>
<reference evidence="9" key="1">
    <citation type="submission" date="2017-09" db="EMBL/GenBank/DDBJ databases">
        <authorList>
            <person name="Varghese N."/>
            <person name="Submissions S."/>
        </authorList>
    </citation>
    <scope>NUCLEOTIDE SEQUENCE [LARGE SCALE GENOMIC DNA]</scope>
    <source>
        <strain evidence="9">DSM 2913</strain>
    </source>
</reference>
<comment type="pathway">
    <text evidence="7">Protein modification; lipoprotein biosynthesis (diacylglyceryl transfer).</text>
</comment>
<protein>
    <recommendedName>
        <fullName evidence="7">Phosphatidylglycerol--prolipoprotein diacylglyceryl transferase</fullName>
        <ecNumber evidence="7">2.5.1.145</ecNumber>
    </recommendedName>
</protein>
<sequence length="269" mass="29658">MFPVLIELFGIKIYTYGVLVAIGALIAYFLSLRFAKKEGLNTSHVENTLLMALFFGVVGGRLAYVVEHPEQVHSLLDVFAIWNGGMDFFGGLLGGILGAIVGMVIYRLPLWKTGDIAALSLTVAHAIGRLGCTSAGCCYGQPFPADGVNTPGIHFTDKFPFFYMVFPEGAVAPPYTPLYPTQLMEFFGLILIFLILMMAYRKKPFDGFVFSLYMMLYGLLRFFLEFYRGVTPPISGIGLTWNQLVSIGMIVISPLLMLSLKTSKKVQSA</sequence>
<feature type="transmembrane region" description="Helical" evidence="7">
    <location>
        <begin position="86"/>
        <end position="106"/>
    </location>
</feature>
<dbReference type="NCBIfam" id="TIGR00544">
    <property type="entry name" value="lgt"/>
    <property type="match status" value="1"/>
</dbReference>
<keyword evidence="2 7" id="KW-1003">Cell membrane</keyword>
<comment type="subcellular location">
    <subcellularLocation>
        <location evidence="7">Cell membrane</location>
        <topology evidence="7">Multi-pass membrane protein</topology>
    </subcellularLocation>
</comment>
<gene>
    <name evidence="7" type="primary">lgt</name>
    <name evidence="8" type="ORF">SAMN06265353_0990</name>
</gene>
<evidence type="ECO:0000256" key="1">
    <source>
        <dbReference type="ARBA" id="ARBA00007150"/>
    </source>
</evidence>
<dbReference type="OrthoDB" id="871140at2"/>
<evidence type="ECO:0000256" key="3">
    <source>
        <dbReference type="ARBA" id="ARBA00022679"/>
    </source>
</evidence>
<dbReference type="UniPathway" id="UPA00664"/>
<dbReference type="EMBL" id="OBEN01000004">
    <property type="protein sequence ID" value="SNZ14119.1"/>
    <property type="molecule type" value="Genomic_DNA"/>
</dbReference>
<evidence type="ECO:0000256" key="2">
    <source>
        <dbReference type="ARBA" id="ARBA00022475"/>
    </source>
</evidence>
<accession>A0A285NXF9</accession>
<keyword evidence="4 7" id="KW-0812">Transmembrane</keyword>
<evidence type="ECO:0000256" key="5">
    <source>
        <dbReference type="ARBA" id="ARBA00022989"/>
    </source>
</evidence>
<dbReference type="Pfam" id="PF01790">
    <property type="entry name" value="LGT"/>
    <property type="match status" value="1"/>
</dbReference>
<dbReference type="GO" id="GO:0008961">
    <property type="term" value="F:phosphatidylglycerol-prolipoprotein diacylglyceryl transferase activity"/>
    <property type="evidence" value="ECO:0007669"/>
    <property type="project" value="UniProtKB-UniRule"/>
</dbReference>
<feature type="transmembrane region" description="Helical" evidence="7">
    <location>
        <begin position="13"/>
        <end position="35"/>
    </location>
</feature>
<comment type="function">
    <text evidence="7">Catalyzes the transfer of the diacylglyceryl group from phosphatidylglycerol to the sulfhydryl group of the N-terminal cysteine of a prolipoprotein, the first step in the formation of mature lipoproteins.</text>
</comment>
<keyword evidence="6 7" id="KW-0472">Membrane</keyword>
<proteinExistence type="inferred from homology"/>
<feature type="transmembrane region" description="Helical" evidence="7">
    <location>
        <begin position="183"/>
        <end position="200"/>
    </location>
</feature>
<dbReference type="GO" id="GO:0005886">
    <property type="term" value="C:plasma membrane"/>
    <property type="evidence" value="ECO:0007669"/>
    <property type="project" value="UniProtKB-SubCell"/>
</dbReference>
<evidence type="ECO:0000256" key="7">
    <source>
        <dbReference type="HAMAP-Rule" id="MF_01147"/>
    </source>
</evidence>
<dbReference type="AlphaFoldDB" id="A0A285NXF9"/>
<dbReference type="GO" id="GO:0042158">
    <property type="term" value="P:lipoprotein biosynthetic process"/>
    <property type="evidence" value="ECO:0007669"/>
    <property type="project" value="UniProtKB-UniRule"/>
</dbReference>
<dbReference type="RefSeq" id="WP_096601932.1">
    <property type="nucleotide sequence ID" value="NZ_OBEN01000004.1"/>
</dbReference>
<dbReference type="PANTHER" id="PTHR30589">
    <property type="entry name" value="PROLIPOPROTEIN DIACYLGLYCERYL TRANSFERASE"/>
    <property type="match status" value="1"/>
</dbReference>
<feature type="transmembrane region" description="Helical" evidence="7">
    <location>
        <begin position="244"/>
        <end position="260"/>
    </location>
</feature>
<comment type="similarity">
    <text evidence="1 7">Belongs to the Lgt family.</text>
</comment>
<dbReference type="Proteomes" id="UP000218627">
    <property type="component" value="Unassembled WGS sequence"/>
</dbReference>
<dbReference type="HAMAP" id="MF_01147">
    <property type="entry name" value="Lgt"/>
    <property type="match status" value="1"/>
</dbReference>
<name>A0A285NXF9_9AQUI</name>
<keyword evidence="5 7" id="KW-1133">Transmembrane helix</keyword>
<keyword evidence="9" id="KW-1185">Reference proteome</keyword>